<dbReference type="NCBIfam" id="NF045926">
    <property type="entry name" value="STM2901_fam"/>
    <property type="match status" value="1"/>
</dbReference>
<evidence type="ECO:0008006" key="3">
    <source>
        <dbReference type="Google" id="ProtNLM"/>
    </source>
</evidence>
<accession>A0ABR5YRW6</accession>
<comment type="caution">
    <text evidence="1">The sequence shown here is derived from an EMBL/GenBank/DDBJ whole genome shotgun (WGS) entry which is preliminary data.</text>
</comment>
<sequence length="148" mass="16756">MDTTEQLGGKFFFDGMSVDRDELLLWLILDEFQKQFSDITDIMAIASMLVSLPVIPVRGKLNANMATRGTSPLSLASRSLIRQRFKTPHKTITWAKMLRGEWAYTTSIGAYIGRWVPWLGATLTAYDLAMVTRNVIHRYKLILSAGEQ</sequence>
<dbReference type="InterPro" id="IPR058064">
    <property type="entry name" value="STM2901-like"/>
</dbReference>
<dbReference type="InterPro" id="IPR058522">
    <property type="entry name" value="DUF8209"/>
</dbReference>
<dbReference type="EMBL" id="LVVA01000003">
    <property type="protein sequence ID" value="KZR35338.1"/>
    <property type="molecule type" value="Genomic_DNA"/>
</dbReference>
<gene>
    <name evidence="1" type="ORF">A3466_17615</name>
</gene>
<name>A0ABR5YRW6_9ENTR</name>
<evidence type="ECO:0000313" key="1">
    <source>
        <dbReference type="EMBL" id="KZR35338.1"/>
    </source>
</evidence>
<reference evidence="2" key="1">
    <citation type="submission" date="2016-03" db="EMBL/GenBank/DDBJ databases">
        <title>WGS of SAMN04393274.</title>
        <authorList>
            <person name="Adams M."/>
            <person name="Sutton G."/>
            <person name="Nelson K."/>
            <person name="Thaden J."/>
            <person name="Fowler V."/>
            <person name="Mccorrison J."/>
            <person name="Sanka R."/>
            <person name="Brinkac L."/>
            <person name="Nierman W."/>
        </authorList>
    </citation>
    <scope>NUCLEOTIDE SEQUENCE [LARGE SCALE GENOMIC DNA]</scope>
    <source>
        <strain evidence="2">GN06232</strain>
    </source>
</reference>
<protein>
    <recommendedName>
        <fullName evidence="3">Phage membrane protein</fullName>
    </recommendedName>
</protein>
<dbReference type="Pfam" id="PF26636">
    <property type="entry name" value="DUF8209"/>
    <property type="match status" value="1"/>
</dbReference>
<keyword evidence="2" id="KW-1185">Reference proteome</keyword>
<evidence type="ECO:0000313" key="2">
    <source>
        <dbReference type="Proteomes" id="UP000076880"/>
    </source>
</evidence>
<organism evidence="1 2">
    <name type="scientific">Enterobacter genomosp. S</name>
    <dbReference type="NCBI Taxonomy" id="2364151"/>
    <lineage>
        <taxon>Bacteria</taxon>
        <taxon>Pseudomonadati</taxon>
        <taxon>Pseudomonadota</taxon>
        <taxon>Gammaproteobacteria</taxon>
        <taxon>Enterobacterales</taxon>
        <taxon>Enterobacteriaceae</taxon>
        <taxon>Enterobacter</taxon>
        <taxon>Enterobacter cloacae complex</taxon>
        <taxon>Enterobacter cloacae complex clade S</taxon>
    </lineage>
</organism>
<proteinExistence type="predicted"/>
<dbReference type="Proteomes" id="UP000076880">
    <property type="component" value="Unassembled WGS sequence"/>
</dbReference>
<dbReference type="RefSeq" id="WP_063449637.1">
    <property type="nucleotide sequence ID" value="NZ_LVVA01000003.1"/>
</dbReference>